<evidence type="ECO:0000256" key="14">
    <source>
        <dbReference type="SAM" id="Phobius"/>
    </source>
</evidence>
<feature type="compositionally biased region" description="Gly residues" evidence="13">
    <location>
        <begin position="47"/>
        <end position="64"/>
    </location>
</feature>
<dbReference type="PANTHER" id="PTHR11690:SF240">
    <property type="entry name" value="PICKPOCKET 25-RELATED"/>
    <property type="match status" value="1"/>
</dbReference>
<evidence type="ECO:0000256" key="6">
    <source>
        <dbReference type="ARBA" id="ARBA00022989"/>
    </source>
</evidence>
<evidence type="ECO:0000256" key="11">
    <source>
        <dbReference type="ARBA" id="ARBA00023303"/>
    </source>
</evidence>
<evidence type="ECO:0000256" key="12">
    <source>
        <dbReference type="RuleBase" id="RU000679"/>
    </source>
</evidence>
<evidence type="ECO:0000256" key="5">
    <source>
        <dbReference type="ARBA" id="ARBA00022692"/>
    </source>
</evidence>
<keyword evidence="4 12" id="KW-0894">Sodium channel</keyword>
<feature type="non-terminal residue" evidence="15">
    <location>
        <position position="1"/>
    </location>
</feature>
<keyword evidence="11 12" id="KW-0407">Ion channel</keyword>
<accession>A0AAE1HMH4</accession>
<keyword evidence="9 14" id="KW-0472">Membrane</keyword>
<dbReference type="GO" id="GO:0005886">
    <property type="term" value="C:plasma membrane"/>
    <property type="evidence" value="ECO:0007669"/>
    <property type="project" value="TreeGrafter"/>
</dbReference>
<dbReference type="Gene3D" id="1.10.287.820">
    <property type="entry name" value="Acid-sensing ion channel domain"/>
    <property type="match status" value="1"/>
</dbReference>
<evidence type="ECO:0000313" key="15">
    <source>
        <dbReference type="EMBL" id="KAK3923923.1"/>
    </source>
</evidence>
<evidence type="ECO:0000256" key="10">
    <source>
        <dbReference type="ARBA" id="ARBA00023201"/>
    </source>
</evidence>
<feature type="region of interest" description="Disordered" evidence="13">
    <location>
        <begin position="44"/>
        <end position="73"/>
    </location>
</feature>
<feature type="transmembrane region" description="Helical" evidence="14">
    <location>
        <begin position="497"/>
        <end position="529"/>
    </location>
</feature>
<evidence type="ECO:0000256" key="7">
    <source>
        <dbReference type="ARBA" id="ARBA00023053"/>
    </source>
</evidence>
<evidence type="ECO:0000256" key="3">
    <source>
        <dbReference type="ARBA" id="ARBA00022448"/>
    </source>
</evidence>
<gene>
    <name evidence="15" type="ORF">KUF71_012161</name>
</gene>
<sequence>LGGSWADGTVAVLRSAPRRTAAPSMQPVHPGRHMAVMEHQLSHRGLAGSGGPGARAGFGPGGPTSGSLRSSSARSDASLLPVRRRKTNIITGIVSYVTEFFEQSTLHGLRYMILEKGNYVEVVLWTLALVASITGATMLIGGSWKRFQNNPTVVSLEKDFRLWNTSFPSATMCFDRRVDDQRANDYILEKWGVQDNSSDDYMKYFRFVELVANATYSSLTPFRIYVADPELKDIDMLDLADRVNLRIFFRATVFDTSANVNFTEAITELGICYSYSSVMARYLPVRKNTPFEPFEPPQCNFLNSLCYARVEDLQGPVKYYVHSPYEIPDSASKPFTVHSRQERDTTVRFLETVADPALRHLSKRQRRCQFFDEGVKPYPVYSYNLCMMACRRKMAIRYCGCAPYFYGDRGDGAKMCDVIGMACLADHGEKLIALKEEDPEADCKCYHSCEEIRYTTDRNFERSWSYPVPDNIRFRWAIELYSKTRLKRSIIFTFSDLLVSFGGTAALFLGCSILTFVELIYFFTLRLVCTVRQGKKNRKL</sequence>
<reference evidence="15" key="1">
    <citation type="submission" date="2021-07" db="EMBL/GenBank/DDBJ databases">
        <authorList>
            <person name="Catto M.A."/>
            <person name="Jacobson A."/>
            <person name="Kennedy G."/>
            <person name="Labadie P."/>
            <person name="Hunt B.G."/>
            <person name="Srinivasan R."/>
        </authorList>
    </citation>
    <scope>NUCLEOTIDE SEQUENCE</scope>
    <source>
        <strain evidence="15">PL_HMW_Pooled</strain>
        <tissue evidence="15">Head</tissue>
    </source>
</reference>
<dbReference type="AlphaFoldDB" id="A0AAE1HMH4"/>
<dbReference type="GO" id="GO:0015280">
    <property type="term" value="F:ligand-gated sodium channel activity"/>
    <property type="evidence" value="ECO:0007669"/>
    <property type="project" value="TreeGrafter"/>
</dbReference>
<evidence type="ECO:0000256" key="13">
    <source>
        <dbReference type="SAM" id="MobiDB-lite"/>
    </source>
</evidence>
<evidence type="ECO:0000256" key="8">
    <source>
        <dbReference type="ARBA" id="ARBA00023065"/>
    </source>
</evidence>
<evidence type="ECO:0000256" key="9">
    <source>
        <dbReference type="ARBA" id="ARBA00023136"/>
    </source>
</evidence>
<evidence type="ECO:0000256" key="2">
    <source>
        <dbReference type="ARBA" id="ARBA00007193"/>
    </source>
</evidence>
<dbReference type="Gene3D" id="1.10.287.770">
    <property type="entry name" value="YojJ-like"/>
    <property type="match status" value="1"/>
</dbReference>
<evidence type="ECO:0000256" key="1">
    <source>
        <dbReference type="ARBA" id="ARBA00004141"/>
    </source>
</evidence>
<keyword evidence="8 12" id="KW-0406">Ion transport</keyword>
<keyword evidence="6 14" id="KW-1133">Transmembrane helix</keyword>
<organism evidence="15 16">
    <name type="scientific">Frankliniella fusca</name>
    <dbReference type="NCBI Taxonomy" id="407009"/>
    <lineage>
        <taxon>Eukaryota</taxon>
        <taxon>Metazoa</taxon>
        <taxon>Ecdysozoa</taxon>
        <taxon>Arthropoda</taxon>
        <taxon>Hexapoda</taxon>
        <taxon>Insecta</taxon>
        <taxon>Pterygota</taxon>
        <taxon>Neoptera</taxon>
        <taxon>Paraneoptera</taxon>
        <taxon>Thysanoptera</taxon>
        <taxon>Terebrantia</taxon>
        <taxon>Thripoidea</taxon>
        <taxon>Thripidae</taxon>
        <taxon>Frankliniella</taxon>
    </lineage>
</organism>
<comment type="subcellular location">
    <subcellularLocation>
        <location evidence="1">Membrane</location>
        <topology evidence="1">Multi-pass membrane protein</topology>
    </subcellularLocation>
</comment>
<keyword evidence="7" id="KW-0915">Sodium</keyword>
<comment type="similarity">
    <text evidence="2 12">Belongs to the amiloride-sensitive sodium channel (TC 1.A.6) family.</text>
</comment>
<dbReference type="Pfam" id="PF00858">
    <property type="entry name" value="ASC"/>
    <property type="match status" value="1"/>
</dbReference>
<keyword evidence="3 12" id="KW-0813">Transport</keyword>
<comment type="caution">
    <text evidence="15">The sequence shown here is derived from an EMBL/GenBank/DDBJ whole genome shotgun (WGS) entry which is preliminary data.</text>
</comment>
<keyword evidence="5 12" id="KW-0812">Transmembrane</keyword>
<dbReference type="InterPro" id="IPR001873">
    <property type="entry name" value="ENaC"/>
</dbReference>
<dbReference type="Proteomes" id="UP001219518">
    <property type="component" value="Unassembled WGS sequence"/>
</dbReference>
<feature type="transmembrane region" description="Helical" evidence="14">
    <location>
        <begin position="122"/>
        <end position="144"/>
    </location>
</feature>
<keyword evidence="10 12" id="KW-0739">Sodium transport</keyword>
<proteinExistence type="inferred from homology"/>
<protein>
    <submittedName>
        <fullName evidence="15">Sodium channel protein Nach</fullName>
    </submittedName>
</protein>
<evidence type="ECO:0000313" key="16">
    <source>
        <dbReference type="Proteomes" id="UP001219518"/>
    </source>
</evidence>
<keyword evidence="16" id="KW-1185">Reference proteome</keyword>
<dbReference type="PANTHER" id="PTHR11690">
    <property type="entry name" value="AMILORIDE-SENSITIVE SODIUM CHANNEL-RELATED"/>
    <property type="match status" value="1"/>
</dbReference>
<reference evidence="15" key="2">
    <citation type="journal article" date="2023" name="BMC Genomics">
        <title>Pest status, molecular evolution, and epigenetic factors derived from the genome assembly of Frankliniella fusca, a thysanopteran phytovirus vector.</title>
        <authorList>
            <person name="Catto M.A."/>
            <person name="Labadie P.E."/>
            <person name="Jacobson A.L."/>
            <person name="Kennedy G.G."/>
            <person name="Srinivasan R."/>
            <person name="Hunt B.G."/>
        </authorList>
    </citation>
    <scope>NUCLEOTIDE SEQUENCE</scope>
    <source>
        <strain evidence="15">PL_HMW_Pooled</strain>
    </source>
</reference>
<name>A0AAE1HMH4_9NEOP</name>
<dbReference type="EMBL" id="JAHWGI010001158">
    <property type="protein sequence ID" value="KAK3923923.1"/>
    <property type="molecule type" value="Genomic_DNA"/>
</dbReference>
<evidence type="ECO:0000256" key="4">
    <source>
        <dbReference type="ARBA" id="ARBA00022461"/>
    </source>
</evidence>